<keyword evidence="8 16" id="KW-0235">DNA replication</keyword>
<keyword evidence="7 16" id="KW-0548">Nucleotidyltransferase</keyword>
<keyword evidence="6 16" id="KW-0808">Transferase</keyword>
<keyword evidence="11 16" id="KW-0460">Magnesium</keyword>
<dbReference type="GO" id="GO:0003887">
    <property type="term" value="F:DNA-directed DNA polymerase activity"/>
    <property type="evidence" value="ECO:0007669"/>
    <property type="project" value="UniProtKB-UniRule"/>
</dbReference>
<evidence type="ECO:0000256" key="10">
    <source>
        <dbReference type="ARBA" id="ARBA00022763"/>
    </source>
</evidence>
<dbReference type="GO" id="GO:0006261">
    <property type="term" value="P:DNA-templated DNA replication"/>
    <property type="evidence" value="ECO:0007669"/>
    <property type="project" value="UniProtKB-UniRule"/>
</dbReference>
<evidence type="ECO:0000256" key="2">
    <source>
        <dbReference type="ARBA" id="ARBA00010945"/>
    </source>
</evidence>
<dbReference type="Gene3D" id="3.40.1170.60">
    <property type="match status" value="1"/>
</dbReference>
<keyword evidence="13 16" id="KW-0238">DNA-binding</keyword>
<evidence type="ECO:0000256" key="12">
    <source>
        <dbReference type="ARBA" id="ARBA00022932"/>
    </source>
</evidence>
<sequence>MRRWIMHVDMDAFFASVEQRDNPEWKGKPVIVGGKTSRSVVATASYEARKFGVHSAMPIAEALKLCPDGIYVKPRMDVYRKVSEEIHKIMYNYAAEIEPLSMDEAFMDISGMNKQYPTLNAIGDAIRNEIKEKLHLTASVGIAPNKFLAKIASDMNKPDGLTIIPYGKEKETIAPLPVRALWGVGRVTEKTLLKQGYKTIGDIQKENYDRFCKKTGNIGKNLYLLAQGVDNREVTAEQAPKSIGDETTYAYDIFEKEDIERKLIIHCDIVAQRLREKKMSARTITLRVRFESFKTITRSMSQEEGLNLTDEIYKVCKLLLSRIKITEKIRLLGVYASNLTPQMHMKSLFDDKREKKEKAAKAVDEIRKKFGKNAIQRAIHLEEKIREIKRKEEEEKKNGKQSKNEGNIL</sequence>
<dbReference type="Pfam" id="PF00817">
    <property type="entry name" value="IMS"/>
    <property type="match status" value="1"/>
</dbReference>
<dbReference type="Gene3D" id="3.30.70.270">
    <property type="match status" value="1"/>
</dbReference>
<dbReference type="GO" id="GO:0042276">
    <property type="term" value="P:error-prone translesion synthesis"/>
    <property type="evidence" value="ECO:0007669"/>
    <property type="project" value="TreeGrafter"/>
</dbReference>
<organism evidence="19 20">
    <name type="scientific">Dialister micraerophilus UPII 345-E</name>
    <dbReference type="NCBI Taxonomy" id="910314"/>
    <lineage>
        <taxon>Bacteria</taxon>
        <taxon>Bacillati</taxon>
        <taxon>Bacillota</taxon>
        <taxon>Negativicutes</taxon>
        <taxon>Veillonellales</taxon>
        <taxon>Veillonellaceae</taxon>
        <taxon>Dialister</taxon>
    </lineage>
</organism>
<dbReference type="NCBIfam" id="NF002751">
    <property type="entry name" value="PRK02794.1"/>
    <property type="match status" value="1"/>
</dbReference>
<dbReference type="NCBIfam" id="NF002677">
    <property type="entry name" value="PRK02406.1"/>
    <property type="match status" value="1"/>
</dbReference>
<evidence type="ECO:0000256" key="17">
    <source>
        <dbReference type="SAM" id="MobiDB-lite"/>
    </source>
</evidence>
<comment type="cofactor">
    <cofactor evidence="16">
        <name>Mg(2+)</name>
        <dbReference type="ChEBI" id="CHEBI:18420"/>
    </cofactor>
    <text evidence="16">Binds 2 magnesium ions per subunit.</text>
</comment>
<evidence type="ECO:0000256" key="5">
    <source>
        <dbReference type="ARBA" id="ARBA00022490"/>
    </source>
</evidence>
<dbReference type="eggNOG" id="COG0389">
    <property type="taxonomic scope" value="Bacteria"/>
</dbReference>
<evidence type="ECO:0000256" key="8">
    <source>
        <dbReference type="ARBA" id="ARBA00022705"/>
    </source>
</evidence>
<dbReference type="OrthoDB" id="9808813at2"/>
<comment type="subunit">
    <text evidence="3 16">Monomer.</text>
</comment>
<comment type="subcellular location">
    <subcellularLocation>
        <location evidence="1 16">Cytoplasm</location>
    </subcellularLocation>
</comment>
<evidence type="ECO:0000256" key="9">
    <source>
        <dbReference type="ARBA" id="ARBA00022723"/>
    </source>
</evidence>
<feature type="binding site" evidence="16">
    <location>
        <position position="9"/>
    </location>
    <ligand>
        <name>Mg(2+)</name>
        <dbReference type="ChEBI" id="CHEBI:18420"/>
    </ligand>
</feature>
<dbReference type="SUPFAM" id="SSF56672">
    <property type="entry name" value="DNA/RNA polymerases"/>
    <property type="match status" value="1"/>
</dbReference>
<evidence type="ECO:0000256" key="13">
    <source>
        <dbReference type="ARBA" id="ARBA00023125"/>
    </source>
</evidence>
<dbReference type="GO" id="GO:0003684">
    <property type="term" value="F:damaged DNA binding"/>
    <property type="evidence" value="ECO:0007669"/>
    <property type="project" value="InterPro"/>
</dbReference>
<dbReference type="GO" id="GO:0000287">
    <property type="term" value="F:magnesium ion binding"/>
    <property type="evidence" value="ECO:0007669"/>
    <property type="project" value="UniProtKB-UniRule"/>
</dbReference>
<feature type="binding site" evidence="16">
    <location>
        <position position="103"/>
    </location>
    <ligand>
        <name>Mg(2+)</name>
        <dbReference type="ChEBI" id="CHEBI:18420"/>
    </ligand>
</feature>
<dbReference type="Gene3D" id="1.10.150.20">
    <property type="entry name" value="5' to 3' exonuclease, C-terminal subdomain"/>
    <property type="match status" value="1"/>
</dbReference>
<dbReference type="InterPro" id="IPR043502">
    <property type="entry name" value="DNA/RNA_pol_sf"/>
</dbReference>
<feature type="compositionally biased region" description="Basic and acidic residues" evidence="17">
    <location>
        <begin position="386"/>
        <end position="398"/>
    </location>
</feature>
<keyword evidence="9 16" id="KW-0479">Metal-binding</keyword>
<feature type="domain" description="UmuC" evidence="18">
    <location>
        <begin position="5"/>
        <end position="185"/>
    </location>
</feature>
<dbReference type="GO" id="GO:0006281">
    <property type="term" value="P:DNA repair"/>
    <property type="evidence" value="ECO:0007669"/>
    <property type="project" value="UniProtKB-UniRule"/>
</dbReference>
<dbReference type="InterPro" id="IPR043128">
    <property type="entry name" value="Rev_trsase/Diguanyl_cyclase"/>
</dbReference>
<dbReference type="FunFam" id="3.30.1490.100:FF:000004">
    <property type="entry name" value="DNA polymerase IV"/>
    <property type="match status" value="1"/>
</dbReference>
<name>E4L9G8_9FIRM</name>
<evidence type="ECO:0000256" key="11">
    <source>
        <dbReference type="ARBA" id="ARBA00022842"/>
    </source>
</evidence>
<keyword evidence="5 16" id="KW-0963">Cytoplasm</keyword>
<evidence type="ECO:0000256" key="4">
    <source>
        <dbReference type="ARBA" id="ARBA00022457"/>
    </source>
</evidence>
<evidence type="ECO:0000256" key="14">
    <source>
        <dbReference type="ARBA" id="ARBA00023204"/>
    </source>
</evidence>
<evidence type="ECO:0000313" key="19">
    <source>
        <dbReference type="EMBL" id="EFR42651.1"/>
    </source>
</evidence>
<proteinExistence type="inferred from homology"/>
<keyword evidence="10 16" id="KW-0227">DNA damage</keyword>
<dbReference type="AlphaFoldDB" id="E4L9G8"/>
<comment type="catalytic activity">
    <reaction evidence="15 16">
        <text>DNA(n) + a 2'-deoxyribonucleoside 5'-triphosphate = DNA(n+1) + diphosphate</text>
        <dbReference type="Rhea" id="RHEA:22508"/>
        <dbReference type="Rhea" id="RHEA-COMP:17339"/>
        <dbReference type="Rhea" id="RHEA-COMP:17340"/>
        <dbReference type="ChEBI" id="CHEBI:33019"/>
        <dbReference type="ChEBI" id="CHEBI:61560"/>
        <dbReference type="ChEBI" id="CHEBI:173112"/>
        <dbReference type="EC" id="2.7.7.7"/>
    </reaction>
</comment>
<keyword evidence="14 16" id="KW-0234">DNA repair</keyword>
<dbReference type="InterPro" id="IPR022880">
    <property type="entry name" value="DNApol_IV"/>
</dbReference>
<comment type="similarity">
    <text evidence="2 16">Belongs to the DNA polymerase type-Y family.</text>
</comment>
<dbReference type="SUPFAM" id="SSF100879">
    <property type="entry name" value="Lesion bypass DNA polymerase (Y-family), little finger domain"/>
    <property type="match status" value="1"/>
</dbReference>
<evidence type="ECO:0000256" key="3">
    <source>
        <dbReference type="ARBA" id="ARBA00011245"/>
    </source>
</evidence>
<keyword evidence="4 16" id="KW-0515">Mutator protein</keyword>
<dbReference type="Pfam" id="PF11799">
    <property type="entry name" value="IMS_C"/>
    <property type="match status" value="1"/>
</dbReference>
<dbReference type="PROSITE" id="PS50173">
    <property type="entry name" value="UMUC"/>
    <property type="match status" value="1"/>
</dbReference>
<evidence type="ECO:0000256" key="15">
    <source>
        <dbReference type="ARBA" id="ARBA00049244"/>
    </source>
</evidence>
<dbReference type="HAMAP" id="MF_01113">
    <property type="entry name" value="DNApol_IV"/>
    <property type="match status" value="1"/>
</dbReference>
<dbReference type="PANTHER" id="PTHR11076:SF33">
    <property type="entry name" value="DNA POLYMERASE KAPPA"/>
    <property type="match status" value="1"/>
</dbReference>
<gene>
    <name evidence="16" type="primary">dinB</name>
    <name evidence="19" type="ORF">HMPREF9220_0392</name>
</gene>
<dbReference type="EMBL" id="AENT01000024">
    <property type="protein sequence ID" value="EFR42651.1"/>
    <property type="molecule type" value="Genomic_DNA"/>
</dbReference>
<dbReference type="CDD" id="cd03586">
    <property type="entry name" value="PolY_Pol_IV_kappa"/>
    <property type="match status" value="1"/>
</dbReference>
<evidence type="ECO:0000256" key="6">
    <source>
        <dbReference type="ARBA" id="ARBA00022679"/>
    </source>
</evidence>
<dbReference type="PANTHER" id="PTHR11076">
    <property type="entry name" value="DNA REPAIR POLYMERASE UMUC / TRANSFERASE FAMILY MEMBER"/>
    <property type="match status" value="1"/>
</dbReference>
<feature type="active site" evidence="16">
    <location>
        <position position="104"/>
    </location>
</feature>
<accession>E4L9G8</accession>
<dbReference type="EC" id="2.7.7.7" evidence="16"/>
<dbReference type="FunFam" id="3.40.1170.60:FF:000001">
    <property type="entry name" value="DNA polymerase IV"/>
    <property type="match status" value="1"/>
</dbReference>
<evidence type="ECO:0000259" key="18">
    <source>
        <dbReference type="PROSITE" id="PS50173"/>
    </source>
</evidence>
<evidence type="ECO:0000313" key="20">
    <source>
        <dbReference type="Proteomes" id="UP000004594"/>
    </source>
</evidence>
<evidence type="ECO:0000256" key="1">
    <source>
        <dbReference type="ARBA" id="ARBA00004496"/>
    </source>
</evidence>
<dbReference type="InterPro" id="IPR050116">
    <property type="entry name" value="DNA_polymerase-Y"/>
</dbReference>
<keyword evidence="12 16" id="KW-0239">DNA-directed DNA polymerase</keyword>
<dbReference type="Proteomes" id="UP000004594">
    <property type="component" value="Unassembled WGS sequence"/>
</dbReference>
<protein>
    <recommendedName>
        <fullName evidence="16">DNA polymerase IV</fullName>
        <shortName evidence="16">Pol IV</shortName>
        <ecNumber evidence="16">2.7.7.7</ecNumber>
    </recommendedName>
</protein>
<feature type="region of interest" description="Disordered" evidence="17">
    <location>
        <begin position="386"/>
        <end position="409"/>
    </location>
</feature>
<evidence type="ECO:0000256" key="16">
    <source>
        <dbReference type="HAMAP-Rule" id="MF_01113"/>
    </source>
</evidence>
<dbReference type="InterPro" id="IPR001126">
    <property type="entry name" value="UmuC"/>
</dbReference>
<evidence type="ECO:0000256" key="7">
    <source>
        <dbReference type="ARBA" id="ARBA00022695"/>
    </source>
</evidence>
<feature type="site" description="Substrate discrimination" evidence="16">
    <location>
        <position position="14"/>
    </location>
</feature>
<dbReference type="GO" id="GO:0005829">
    <property type="term" value="C:cytosol"/>
    <property type="evidence" value="ECO:0007669"/>
    <property type="project" value="TreeGrafter"/>
</dbReference>
<dbReference type="InterPro" id="IPR017961">
    <property type="entry name" value="DNA_pol_Y-fam_little_finger"/>
</dbReference>
<dbReference type="InterPro" id="IPR036775">
    <property type="entry name" value="DNA_pol_Y-fam_lit_finger_sf"/>
</dbReference>
<dbReference type="Gene3D" id="3.30.1490.100">
    <property type="entry name" value="DNA polymerase, Y-family, little finger domain"/>
    <property type="match status" value="1"/>
</dbReference>
<comment type="function">
    <text evidence="16">Poorly processive, error-prone DNA polymerase involved in untargeted mutagenesis. Copies undamaged DNA at stalled replication forks, which arise in vivo from mismatched or misaligned primer ends. These misaligned primers can be extended by PolIV. Exhibits no 3'-5' exonuclease (proofreading) activity. May be involved in translesional synthesis, in conjunction with the beta clamp from PolIII.</text>
</comment>
<dbReference type="GO" id="GO:0009432">
    <property type="term" value="P:SOS response"/>
    <property type="evidence" value="ECO:0007669"/>
    <property type="project" value="TreeGrafter"/>
</dbReference>
<reference evidence="19 20" key="1">
    <citation type="submission" date="2010-11" db="EMBL/GenBank/DDBJ databases">
        <authorList>
            <person name="Durkin A.S."/>
            <person name="Madupu R."/>
            <person name="Torralba M."/>
            <person name="Gillis M."/>
            <person name="Methe B."/>
            <person name="Sutton G."/>
            <person name="Nelson K.E."/>
        </authorList>
    </citation>
    <scope>NUCLEOTIDE SEQUENCE [LARGE SCALE GENOMIC DNA]</scope>
    <source>
        <strain evidence="19 20">UPII 345-E</strain>
    </source>
</reference>
<dbReference type="RefSeq" id="WP_007554947.1">
    <property type="nucleotide sequence ID" value="NZ_AENT01000024.1"/>
</dbReference>
<comment type="caution">
    <text evidence="19">The sequence shown here is derived from an EMBL/GenBank/DDBJ whole genome shotgun (WGS) entry which is preliminary data.</text>
</comment>